<dbReference type="InterPro" id="IPR011060">
    <property type="entry name" value="RibuloseP-bd_barrel"/>
</dbReference>
<dbReference type="InterPro" id="IPR013785">
    <property type="entry name" value="Aldolase_TIM"/>
</dbReference>
<name>A0A1G2BKK3_9BACT</name>
<gene>
    <name evidence="3" type="ORF">A2927_03315</name>
</gene>
<dbReference type="Pfam" id="PF00834">
    <property type="entry name" value="Ribul_P_3_epim"/>
    <property type="match status" value="1"/>
</dbReference>
<evidence type="ECO:0000256" key="1">
    <source>
        <dbReference type="ARBA" id="ARBA00022723"/>
    </source>
</evidence>
<dbReference type="SUPFAM" id="SSF51366">
    <property type="entry name" value="Ribulose-phoshate binding barrel"/>
    <property type="match status" value="1"/>
</dbReference>
<comment type="caution">
    <text evidence="3">The sequence shown here is derived from an EMBL/GenBank/DDBJ whole genome shotgun (WGS) entry which is preliminary data.</text>
</comment>
<evidence type="ECO:0008006" key="5">
    <source>
        <dbReference type="Google" id="ProtNLM"/>
    </source>
</evidence>
<dbReference type="EMBL" id="MHKL01000008">
    <property type="protein sequence ID" value="OGY89753.1"/>
    <property type="molecule type" value="Genomic_DNA"/>
</dbReference>
<dbReference type="GO" id="GO:0005975">
    <property type="term" value="P:carbohydrate metabolic process"/>
    <property type="evidence" value="ECO:0007669"/>
    <property type="project" value="InterPro"/>
</dbReference>
<proteinExistence type="predicted"/>
<reference evidence="3 4" key="1">
    <citation type="journal article" date="2016" name="Nat. Commun.">
        <title>Thousands of microbial genomes shed light on interconnected biogeochemical processes in an aquifer system.</title>
        <authorList>
            <person name="Anantharaman K."/>
            <person name="Brown C.T."/>
            <person name="Hug L.A."/>
            <person name="Sharon I."/>
            <person name="Castelle C.J."/>
            <person name="Probst A.J."/>
            <person name="Thomas B.C."/>
            <person name="Singh A."/>
            <person name="Wilkins M.J."/>
            <person name="Karaoz U."/>
            <person name="Brodie E.L."/>
            <person name="Williams K.H."/>
            <person name="Hubbard S.S."/>
            <person name="Banfield J.F."/>
        </authorList>
    </citation>
    <scope>NUCLEOTIDE SEQUENCE [LARGE SCALE GENOMIC DNA]</scope>
</reference>
<evidence type="ECO:0000313" key="4">
    <source>
        <dbReference type="Proteomes" id="UP000178849"/>
    </source>
</evidence>
<dbReference type="STRING" id="1798550.A2927_03315"/>
<sequence length="231" mass="25751">MSGAWVAPSFLGVPAKKLENFLLALEYGGANLIHVDLGDSCFIEENSDWSIFDRLAETVKGIPLDFHLMVDNLGEWLDFFIGDVLPKLSREPYLTIHQEAAEFSPDLIENLKPAKVKLGLAIKPETPVSAISQYLRHLALVNVMTVVPGKSNQQMIAGCLAKATELIQLRDRYRYRFKIQFDGGVKQETAQAAVNAGGQILVCGGYLQSATEDSEEMRRRILWLQNLKKDS</sequence>
<dbReference type="GO" id="GO:0046872">
    <property type="term" value="F:metal ion binding"/>
    <property type="evidence" value="ECO:0007669"/>
    <property type="project" value="UniProtKB-KW"/>
</dbReference>
<accession>A0A1G2BKK3</accession>
<keyword evidence="1" id="KW-0479">Metal-binding</keyword>
<evidence type="ECO:0000313" key="3">
    <source>
        <dbReference type="EMBL" id="OGY89753.1"/>
    </source>
</evidence>
<keyword evidence="2" id="KW-0413">Isomerase</keyword>
<dbReference type="GO" id="GO:0016857">
    <property type="term" value="F:racemase and epimerase activity, acting on carbohydrates and derivatives"/>
    <property type="evidence" value="ECO:0007669"/>
    <property type="project" value="InterPro"/>
</dbReference>
<dbReference type="AlphaFoldDB" id="A0A1G2BKK3"/>
<dbReference type="InterPro" id="IPR000056">
    <property type="entry name" value="Ribul_P_3_epim-like"/>
</dbReference>
<dbReference type="Gene3D" id="3.20.20.70">
    <property type="entry name" value="Aldolase class I"/>
    <property type="match status" value="1"/>
</dbReference>
<evidence type="ECO:0000256" key="2">
    <source>
        <dbReference type="ARBA" id="ARBA00023235"/>
    </source>
</evidence>
<protein>
    <recommendedName>
        <fullName evidence="5">Ribulose-phosphate 3-epimerase</fullName>
    </recommendedName>
</protein>
<dbReference type="Proteomes" id="UP000178849">
    <property type="component" value="Unassembled WGS sequence"/>
</dbReference>
<dbReference type="PANTHER" id="PTHR11749">
    <property type="entry name" value="RIBULOSE-5-PHOSPHATE-3-EPIMERASE"/>
    <property type="match status" value="1"/>
</dbReference>
<organism evidence="3 4">
    <name type="scientific">Candidatus Komeilibacteria bacterium RIFCSPLOWO2_01_FULL_45_10</name>
    <dbReference type="NCBI Taxonomy" id="1798550"/>
    <lineage>
        <taxon>Bacteria</taxon>
        <taxon>Candidatus Komeiliibacteriota</taxon>
    </lineage>
</organism>